<proteinExistence type="predicted"/>
<gene>
    <name evidence="2" type="ORF">EVAR_56783_1</name>
</gene>
<dbReference type="Proteomes" id="UP000299102">
    <property type="component" value="Unassembled WGS sequence"/>
</dbReference>
<evidence type="ECO:0000313" key="2">
    <source>
        <dbReference type="EMBL" id="GBP80606.1"/>
    </source>
</evidence>
<accession>A0A4C1YWD4</accession>
<evidence type="ECO:0000313" key="3">
    <source>
        <dbReference type="Proteomes" id="UP000299102"/>
    </source>
</evidence>
<keyword evidence="3" id="KW-1185">Reference proteome</keyword>
<comment type="caution">
    <text evidence="2">The sequence shown here is derived from an EMBL/GenBank/DDBJ whole genome shotgun (WGS) entry which is preliminary data.</text>
</comment>
<dbReference type="EMBL" id="BGZK01001470">
    <property type="protein sequence ID" value="GBP80606.1"/>
    <property type="molecule type" value="Genomic_DNA"/>
</dbReference>
<sequence length="101" mass="10920">MGAAAATRDANSHCGTLRRAGRGRAAPRRPDTLRLTLIEGQTSTGTTRVQVVNVVHGHSRLWKNALLLNSNRKSDEGKTGLKYKGGRLAEMGGGWQKEIVK</sequence>
<reference evidence="2 3" key="1">
    <citation type="journal article" date="2019" name="Commun. Biol.">
        <title>The bagworm genome reveals a unique fibroin gene that provides high tensile strength.</title>
        <authorList>
            <person name="Kono N."/>
            <person name="Nakamura H."/>
            <person name="Ohtoshi R."/>
            <person name="Tomita M."/>
            <person name="Numata K."/>
            <person name="Arakawa K."/>
        </authorList>
    </citation>
    <scope>NUCLEOTIDE SEQUENCE [LARGE SCALE GENOMIC DNA]</scope>
</reference>
<feature type="region of interest" description="Disordered" evidence="1">
    <location>
        <begin position="1"/>
        <end position="29"/>
    </location>
</feature>
<dbReference type="AlphaFoldDB" id="A0A4C1YWD4"/>
<evidence type="ECO:0000256" key="1">
    <source>
        <dbReference type="SAM" id="MobiDB-lite"/>
    </source>
</evidence>
<name>A0A4C1YWD4_EUMVA</name>
<organism evidence="2 3">
    <name type="scientific">Eumeta variegata</name>
    <name type="common">Bagworm moth</name>
    <name type="synonym">Eumeta japonica</name>
    <dbReference type="NCBI Taxonomy" id="151549"/>
    <lineage>
        <taxon>Eukaryota</taxon>
        <taxon>Metazoa</taxon>
        <taxon>Ecdysozoa</taxon>
        <taxon>Arthropoda</taxon>
        <taxon>Hexapoda</taxon>
        <taxon>Insecta</taxon>
        <taxon>Pterygota</taxon>
        <taxon>Neoptera</taxon>
        <taxon>Endopterygota</taxon>
        <taxon>Lepidoptera</taxon>
        <taxon>Glossata</taxon>
        <taxon>Ditrysia</taxon>
        <taxon>Tineoidea</taxon>
        <taxon>Psychidae</taxon>
        <taxon>Oiketicinae</taxon>
        <taxon>Eumeta</taxon>
    </lineage>
</organism>
<protein>
    <submittedName>
        <fullName evidence="2">Uncharacterized protein</fullName>
    </submittedName>
</protein>